<dbReference type="EMBL" id="APPO01000015">
    <property type="protein sequence ID" value="ENV36798.1"/>
    <property type="molecule type" value="Genomic_DNA"/>
</dbReference>
<dbReference type="GeneID" id="58195201"/>
<gene>
    <name evidence="1" type="ORF">F959_02349</name>
</gene>
<dbReference type="RefSeq" id="WP_004880375.1">
    <property type="nucleotide sequence ID" value="NZ_AKIQ01000075.1"/>
</dbReference>
<organism evidence="1 2">
    <name type="scientific">Acinetobacter venetianus (strain ATCC 31012 / DSM 23050 / BCRC 14357 / CCUG 45561 / CIP 110063 / KCTC 2702 / LMG 19082 / RAG-1)</name>
    <dbReference type="NCBI Taxonomy" id="1191460"/>
    <lineage>
        <taxon>Bacteria</taxon>
        <taxon>Pseudomonadati</taxon>
        <taxon>Pseudomonadota</taxon>
        <taxon>Gammaproteobacteria</taxon>
        <taxon>Moraxellales</taxon>
        <taxon>Moraxellaceae</taxon>
        <taxon>Acinetobacter</taxon>
    </lineage>
</organism>
<dbReference type="PATRIC" id="fig|1191460.12.peg.2348"/>
<protein>
    <recommendedName>
        <fullName evidence="3">Lipoprotein</fullName>
    </recommendedName>
</protein>
<dbReference type="PROSITE" id="PS51257">
    <property type="entry name" value="PROKAR_LIPOPROTEIN"/>
    <property type="match status" value="1"/>
</dbReference>
<evidence type="ECO:0000313" key="2">
    <source>
        <dbReference type="Proteomes" id="UP000018445"/>
    </source>
</evidence>
<comment type="caution">
    <text evidence="1">The sequence shown here is derived from an EMBL/GenBank/DDBJ whole genome shotgun (WGS) entry which is preliminary data.</text>
</comment>
<dbReference type="OrthoDB" id="6704244at2"/>
<keyword evidence="2" id="KW-1185">Reference proteome</keyword>
<dbReference type="HOGENOM" id="CLU_117049_0_0_6"/>
<sequence>MKIIVLMAIGLLTLTGCQTNGGNMKNSISFEMDNQYWPNHGIVYKNNWPECGNLTLTPDAIKKQKYITSYSSCKVEPEGYVPQQIIIEYAPWLTYEEQIKKGYGVPEELRYASGENAEQKRQAIMVAQQNGIAKLPSSVWKRIVLTPTQEVEKYKGQVPEGKGDRRRGKRIHYTISLQPDGSYSIKTELNWVDKYLRYWN</sequence>
<evidence type="ECO:0008006" key="3">
    <source>
        <dbReference type="Google" id="ProtNLM"/>
    </source>
</evidence>
<dbReference type="AlphaFoldDB" id="N8ZYC7"/>
<evidence type="ECO:0000313" key="1">
    <source>
        <dbReference type="EMBL" id="ENV36798.1"/>
    </source>
</evidence>
<proteinExistence type="predicted"/>
<accession>N8ZYC7</accession>
<name>N8ZYC7_ACIVR</name>
<dbReference type="Proteomes" id="UP000018445">
    <property type="component" value="Unassembled WGS sequence"/>
</dbReference>
<reference evidence="1 2" key="1">
    <citation type="submission" date="2013-02" db="EMBL/GenBank/DDBJ databases">
        <title>The Genome Sequence of Acinetobacter venetianus CIP 110063.</title>
        <authorList>
            <consortium name="The Broad Institute Genome Sequencing Platform"/>
            <consortium name="The Broad Institute Genome Sequencing Center for Infectious Disease"/>
            <person name="Cerqueira G."/>
            <person name="Feldgarden M."/>
            <person name="Courvalin P."/>
            <person name="Perichon B."/>
            <person name="Grillot-Courvalin C."/>
            <person name="Clermont D."/>
            <person name="Rocha E."/>
            <person name="Yoon E.-J."/>
            <person name="Nemec A."/>
            <person name="Walker B."/>
            <person name="Young S.K."/>
            <person name="Zeng Q."/>
            <person name="Gargeya S."/>
            <person name="Fitzgerald M."/>
            <person name="Haas B."/>
            <person name="Abouelleil A."/>
            <person name="Alvarado L."/>
            <person name="Arachchi H.M."/>
            <person name="Berlin A.M."/>
            <person name="Chapman S.B."/>
            <person name="Dewar J."/>
            <person name="Goldberg J."/>
            <person name="Griggs A."/>
            <person name="Gujja S."/>
            <person name="Hansen M."/>
            <person name="Howarth C."/>
            <person name="Imamovic A."/>
            <person name="Larimer J."/>
            <person name="McCowan C."/>
            <person name="Murphy C."/>
            <person name="Neiman D."/>
            <person name="Pearson M."/>
            <person name="Priest M."/>
            <person name="Roberts A."/>
            <person name="Saif S."/>
            <person name="Shea T."/>
            <person name="Sisk P."/>
            <person name="Sykes S."/>
            <person name="Wortman J."/>
            <person name="Nusbaum C."/>
            <person name="Birren B."/>
        </authorList>
    </citation>
    <scope>NUCLEOTIDE SEQUENCE [LARGE SCALE GENOMIC DNA]</scope>
    <source>
        <strain evidence="2">ATCC 31012 / DSM 23050 / BCRC 14357 / CCUG 45561 / CIP 110063 / KCTC 2702 / LMG 19082 / RAG-1</strain>
    </source>
</reference>